<evidence type="ECO:0000256" key="3">
    <source>
        <dbReference type="PROSITE-ProRule" id="PRU00284"/>
    </source>
</evidence>
<evidence type="ECO:0000313" key="6">
    <source>
        <dbReference type="EMBL" id="ABB15583.1"/>
    </source>
</evidence>
<dbReference type="GO" id="GO:0004888">
    <property type="term" value="F:transmembrane signaling receptor activity"/>
    <property type="evidence" value="ECO:0007669"/>
    <property type="project" value="TreeGrafter"/>
</dbReference>
<dbReference type="Pfam" id="PF00015">
    <property type="entry name" value="MCPsignal"/>
    <property type="match status" value="1"/>
</dbReference>
<name>Q3ADB2_CARHZ</name>
<dbReference type="InterPro" id="IPR051310">
    <property type="entry name" value="MCP_chemotaxis"/>
</dbReference>
<dbReference type="Proteomes" id="UP000002706">
    <property type="component" value="Chromosome"/>
</dbReference>
<keyword evidence="1" id="KW-0145">Chemotaxis</keyword>
<reference evidence="6 7" key="1">
    <citation type="journal article" date="2005" name="PLoS Genet.">
        <title>Life in hot carbon monoxide: the complete genome sequence of Carboxydothermus hydrogenoformans Z-2901.</title>
        <authorList>
            <person name="Wu M."/>
            <person name="Ren Q."/>
            <person name="Durkin A.S."/>
            <person name="Daugherty S.C."/>
            <person name="Brinkac L.M."/>
            <person name="Dodson R.J."/>
            <person name="Madupu R."/>
            <person name="Sullivan S.A."/>
            <person name="Kolonay J.F."/>
            <person name="Haft D.H."/>
            <person name="Nelson W.C."/>
            <person name="Tallon L.J."/>
            <person name="Jones K.M."/>
            <person name="Ulrich L.E."/>
            <person name="Gonzalez J.M."/>
            <person name="Zhulin I.B."/>
            <person name="Robb F.T."/>
            <person name="Eisen J.A."/>
        </authorList>
    </citation>
    <scope>NUCLEOTIDE SEQUENCE [LARGE SCALE GENOMIC DNA]</scope>
    <source>
        <strain evidence="7">ATCC BAA-161 / DSM 6008 / Z-2901</strain>
    </source>
</reference>
<comment type="similarity">
    <text evidence="2">Belongs to the methyl-accepting chemotaxis (MCP) protein family.</text>
</comment>
<dbReference type="Gene3D" id="1.10.287.950">
    <property type="entry name" value="Methyl-accepting chemotaxis protein"/>
    <property type="match status" value="1"/>
</dbReference>
<dbReference type="eggNOG" id="COG0840">
    <property type="taxonomic scope" value="Bacteria"/>
</dbReference>
<dbReference type="InterPro" id="IPR004089">
    <property type="entry name" value="MCPsignal_dom"/>
</dbReference>
<evidence type="ECO:0000313" key="7">
    <source>
        <dbReference type="Proteomes" id="UP000002706"/>
    </source>
</evidence>
<dbReference type="PANTHER" id="PTHR43531">
    <property type="entry name" value="PROTEIN ICFG"/>
    <property type="match status" value="1"/>
</dbReference>
<gene>
    <name evidence="6" type="ordered locus">CHY_1025</name>
</gene>
<evidence type="ECO:0000256" key="2">
    <source>
        <dbReference type="ARBA" id="ARBA00029447"/>
    </source>
</evidence>
<dbReference type="GO" id="GO:0007165">
    <property type="term" value="P:signal transduction"/>
    <property type="evidence" value="ECO:0007669"/>
    <property type="project" value="UniProtKB-KW"/>
</dbReference>
<keyword evidence="4" id="KW-0175">Coiled coil</keyword>
<sequence length="324" mass="36859">MIPFFAKKRENEEVVRRELTLELQDSLSILEKQIEKVIQLSEAAVLEMGQAAENSMNMLKNSKDLITSSLQEVLELNRANVAAISNVVEENARVLQEVKAYLHQLIIKIDGVFRLWGKEEQEQLVELLENVTRKTRVVALNASIEAARLGAAGRSFAVVAQEIQNLVGTTSEAIENLAEHNRAFEQKVEELSKNLDELESYFINQLSSANEKIIHSGKISQEWGQKTKEIFQKADKALENLEEVITRGAANFQFQDIIAQRLNNVIKGLKLIKEYLKNKGQGELLRKIETLYTSEDEKIIHRTALNNSQERDAELLNNVEFFNQ</sequence>
<feature type="domain" description="Methyl-accepting transducer" evidence="5">
    <location>
        <begin position="119"/>
        <end position="197"/>
    </location>
</feature>
<dbReference type="EMBL" id="CP000141">
    <property type="protein sequence ID" value="ABB15583.1"/>
    <property type="molecule type" value="Genomic_DNA"/>
</dbReference>
<feature type="coiled-coil region" evidence="4">
    <location>
        <begin position="174"/>
        <end position="201"/>
    </location>
</feature>
<proteinExistence type="inferred from homology"/>
<dbReference type="OrthoDB" id="9760371at2"/>
<accession>Q3ADB2</accession>
<organism evidence="6 7">
    <name type="scientific">Carboxydothermus hydrogenoformans (strain ATCC BAA-161 / DSM 6008 / Z-2901)</name>
    <dbReference type="NCBI Taxonomy" id="246194"/>
    <lineage>
        <taxon>Bacteria</taxon>
        <taxon>Bacillati</taxon>
        <taxon>Bacillota</taxon>
        <taxon>Clostridia</taxon>
        <taxon>Thermoanaerobacterales</taxon>
        <taxon>Thermoanaerobacteraceae</taxon>
        <taxon>Carboxydothermus</taxon>
    </lineage>
</organism>
<evidence type="ECO:0000256" key="1">
    <source>
        <dbReference type="ARBA" id="ARBA00022500"/>
    </source>
</evidence>
<dbReference type="GO" id="GO:0005886">
    <property type="term" value="C:plasma membrane"/>
    <property type="evidence" value="ECO:0007669"/>
    <property type="project" value="TreeGrafter"/>
</dbReference>
<dbReference type="KEGG" id="chy:CHY_1025"/>
<keyword evidence="7" id="KW-1185">Reference proteome</keyword>
<dbReference type="PROSITE" id="PS50111">
    <property type="entry name" value="CHEMOTAXIS_TRANSDUC_2"/>
    <property type="match status" value="1"/>
</dbReference>
<protein>
    <submittedName>
        <fullName evidence="6">Methyl-accepting chemotaxis protein</fullName>
    </submittedName>
</protein>
<evidence type="ECO:0000256" key="4">
    <source>
        <dbReference type="SAM" id="Coils"/>
    </source>
</evidence>
<dbReference type="InParanoid" id="Q3ADB2"/>
<dbReference type="HOGENOM" id="CLU_857099_0_0_9"/>
<dbReference type="GO" id="GO:0006935">
    <property type="term" value="P:chemotaxis"/>
    <property type="evidence" value="ECO:0007669"/>
    <property type="project" value="UniProtKB-KW"/>
</dbReference>
<dbReference type="AlphaFoldDB" id="Q3ADB2"/>
<dbReference type="STRING" id="246194.CHY_1025"/>
<dbReference type="SUPFAM" id="SSF58104">
    <property type="entry name" value="Methyl-accepting chemotaxis protein (MCP) signaling domain"/>
    <property type="match status" value="1"/>
</dbReference>
<evidence type="ECO:0000259" key="5">
    <source>
        <dbReference type="PROSITE" id="PS50111"/>
    </source>
</evidence>
<dbReference type="PANTHER" id="PTHR43531:SF11">
    <property type="entry name" value="METHYL-ACCEPTING CHEMOTAXIS PROTEIN 3"/>
    <property type="match status" value="1"/>
</dbReference>
<keyword evidence="3" id="KW-0807">Transducer</keyword>